<evidence type="ECO:0000313" key="1">
    <source>
        <dbReference type="EMBL" id="KKT37666.1"/>
    </source>
</evidence>
<evidence type="ECO:0000313" key="2">
    <source>
        <dbReference type="Proteomes" id="UP000034617"/>
    </source>
</evidence>
<reference evidence="1 2" key="1">
    <citation type="journal article" date="2015" name="Nature">
        <title>rRNA introns, odd ribosomes, and small enigmatic genomes across a large radiation of phyla.</title>
        <authorList>
            <person name="Brown C.T."/>
            <person name="Hug L.A."/>
            <person name="Thomas B.C."/>
            <person name="Sharon I."/>
            <person name="Castelle C.J."/>
            <person name="Singh A."/>
            <person name="Wilkins M.J."/>
            <person name="Williams K.H."/>
            <person name="Banfield J.F."/>
        </authorList>
    </citation>
    <scope>NUCLEOTIDE SEQUENCE [LARGE SCALE GENOMIC DNA]</scope>
</reference>
<accession>A0A0G1GRI7</accession>
<name>A0A0G1GRI7_9BACT</name>
<dbReference type="AlphaFoldDB" id="A0A0G1GRI7"/>
<protein>
    <submittedName>
        <fullName evidence="1">Uncharacterized protein</fullName>
    </submittedName>
</protein>
<proteinExistence type="predicted"/>
<dbReference type="EMBL" id="LCHM01000020">
    <property type="protein sequence ID" value="KKT37666.1"/>
    <property type="molecule type" value="Genomic_DNA"/>
</dbReference>
<dbReference type="Proteomes" id="UP000034617">
    <property type="component" value="Unassembled WGS sequence"/>
</dbReference>
<organism evidence="1 2">
    <name type="scientific">Candidatus Gottesmanbacteria bacterium GW2011_GWB1_44_11c</name>
    <dbReference type="NCBI Taxonomy" id="1618447"/>
    <lineage>
        <taxon>Bacteria</taxon>
        <taxon>Candidatus Gottesmaniibacteriota</taxon>
    </lineage>
</organism>
<sequence length="109" mass="12231">MDTFDNLLTNIIIRVQQSSLGDEKKADIYAQISIGLHKLVWSVLISYIPEDKLKKIVAQSRMTIDQYSNLIDSALRNPNISKELHAITIDSLSEIDAFLTKNGIPQMTG</sequence>
<comment type="caution">
    <text evidence="1">The sequence shown here is derived from an EMBL/GenBank/DDBJ whole genome shotgun (WGS) entry which is preliminary data.</text>
</comment>
<gene>
    <name evidence="1" type="ORF">UW22_C0020G0003</name>
</gene>